<dbReference type="InterPro" id="IPR003669">
    <property type="entry name" value="Thymidylate_synthase_ThyX"/>
</dbReference>
<dbReference type="RefSeq" id="WP_177199070.1">
    <property type="nucleotide sequence ID" value="NZ_FOOK01000014.1"/>
</dbReference>
<dbReference type="Gene3D" id="3.30.1360.170">
    <property type="match status" value="2"/>
</dbReference>
<keyword evidence="2" id="KW-1185">Reference proteome</keyword>
<protein>
    <submittedName>
        <fullName evidence="1">Thymidylate synthase complementing protein</fullName>
    </submittedName>
</protein>
<dbReference type="GO" id="GO:0070402">
    <property type="term" value="F:NADPH binding"/>
    <property type="evidence" value="ECO:0007669"/>
    <property type="project" value="TreeGrafter"/>
</dbReference>
<dbReference type="Pfam" id="PF02511">
    <property type="entry name" value="Thy1"/>
    <property type="match status" value="2"/>
</dbReference>
<reference evidence="1 2" key="1">
    <citation type="submission" date="2016-10" db="EMBL/GenBank/DDBJ databases">
        <authorList>
            <person name="de Groot N.N."/>
        </authorList>
    </citation>
    <scope>NUCLEOTIDE SEQUENCE [LARGE SCALE GENOMIC DNA]</scope>
    <source>
        <strain evidence="1 2">DSM 44945</strain>
    </source>
</reference>
<dbReference type="PROSITE" id="PS51331">
    <property type="entry name" value="THYX"/>
    <property type="match status" value="2"/>
</dbReference>
<organism evidence="1 2">
    <name type="scientific">Planifilum fulgidum</name>
    <dbReference type="NCBI Taxonomy" id="201973"/>
    <lineage>
        <taxon>Bacteria</taxon>
        <taxon>Bacillati</taxon>
        <taxon>Bacillota</taxon>
        <taxon>Bacilli</taxon>
        <taxon>Bacillales</taxon>
        <taxon>Thermoactinomycetaceae</taxon>
        <taxon>Planifilum</taxon>
    </lineage>
</organism>
<name>A0A1I2NQ05_9BACL</name>
<dbReference type="GO" id="GO:0006231">
    <property type="term" value="P:dTMP biosynthetic process"/>
    <property type="evidence" value="ECO:0007669"/>
    <property type="project" value="InterPro"/>
</dbReference>
<dbReference type="InterPro" id="IPR036098">
    <property type="entry name" value="Thymidylate_synthase_ThyX_sf"/>
</dbReference>
<accession>A0A1I2NQ05</accession>
<dbReference type="Proteomes" id="UP000198661">
    <property type="component" value="Unassembled WGS sequence"/>
</dbReference>
<gene>
    <name evidence="1" type="ORF">SAMN04488025_11417</name>
</gene>
<dbReference type="GO" id="GO:0050797">
    <property type="term" value="F:thymidylate synthase (FAD) activity"/>
    <property type="evidence" value="ECO:0007669"/>
    <property type="project" value="InterPro"/>
</dbReference>
<dbReference type="GO" id="GO:0004799">
    <property type="term" value="F:thymidylate synthase activity"/>
    <property type="evidence" value="ECO:0007669"/>
    <property type="project" value="TreeGrafter"/>
</dbReference>
<evidence type="ECO:0000313" key="2">
    <source>
        <dbReference type="Proteomes" id="UP000198661"/>
    </source>
</evidence>
<dbReference type="PANTHER" id="PTHR34934:SF1">
    <property type="entry name" value="FLAVIN-DEPENDENT THYMIDYLATE SYNTHASE"/>
    <property type="match status" value="1"/>
</dbReference>
<dbReference type="STRING" id="201973.SAMN04488025_11417"/>
<dbReference type="PANTHER" id="PTHR34934">
    <property type="entry name" value="FLAVIN-DEPENDENT THYMIDYLATE SYNTHASE"/>
    <property type="match status" value="1"/>
</dbReference>
<dbReference type="EMBL" id="FOOK01000014">
    <property type="protein sequence ID" value="SFG05942.1"/>
    <property type="molecule type" value="Genomic_DNA"/>
</dbReference>
<dbReference type="CDD" id="cd20175">
    <property type="entry name" value="ThyX"/>
    <property type="match status" value="2"/>
</dbReference>
<dbReference type="SUPFAM" id="SSF69796">
    <property type="entry name" value="Thymidylate synthase-complementing protein Thy1"/>
    <property type="match status" value="2"/>
</dbReference>
<proteinExistence type="predicted"/>
<sequence length="510" mass="58419">MKGQEIDLTRYVSNLDRNVYTIYNLPEEVIAVIFAYVSRSPLSFRDNLKKLLEDDELAVGDAAGGIASFYSEKAARFHEKWVVGYGHSSVAEHAVAHIGIERISRLASAELELANSFNSFTEYSQRYQRPRRGDWYLPPELENDPEAKSLYCDLQEKAYDTYEGLLAGLIGYLTDRLPRRDGESEKRFHLRVEKTAFEDARYVLTLATLTNLGMTGNGRALRDTLIRLLSSRYPECRRLAREMEREIGRVIPTLLKHVKPSPYIMDTRESLEKQMKETETEARACPESAGGPSARFLRLPDYEEALTQLTVSLWIEHSSLSYEEAEAKARALSREEKERLVDDALKRLRFFDNPLDAFQHLVYRLELKISEANWHQLLRHNRRTHFTWGLPTTDLGYTIPPHVRDAGLSDPFCRLVEQAAEIHRKIREICPAAAPYCVTNAHHRQVTATVTLWELYHLINLRTSPEAQWDIRAVFEELLSALKRHHPVLARYAQRRAGDPAATGGGALGR</sequence>
<evidence type="ECO:0000313" key="1">
    <source>
        <dbReference type="EMBL" id="SFG05942.1"/>
    </source>
</evidence>
<dbReference type="AlphaFoldDB" id="A0A1I2NQ05"/>
<dbReference type="GO" id="GO:0050660">
    <property type="term" value="F:flavin adenine dinucleotide binding"/>
    <property type="evidence" value="ECO:0007669"/>
    <property type="project" value="InterPro"/>
</dbReference>